<reference evidence="4 5" key="1">
    <citation type="submission" date="2017-03" db="EMBL/GenBank/DDBJ databases">
        <title>Comparative genomics of honeybee gut symbionts reveal geographically distinct and subgroup specific antibiotic resistance.</title>
        <authorList>
            <person name="Ludvigsen J."/>
            <person name="Porcellato D."/>
            <person name="Labee-Lund T.M."/>
            <person name="Amdam G.V."/>
            <person name="Rudi K."/>
        </authorList>
    </citation>
    <scope>NUCLEOTIDE SEQUENCE [LARGE SCALE GENOMIC DNA]</scope>
    <source>
        <strain evidence="2 5">A-7-12</strain>
        <strain evidence="3 4">A-9-12</strain>
    </source>
</reference>
<name>A0A2C9XX33_9GAMM</name>
<dbReference type="Proteomes" id="UP000194800">
    <property type="component" value="Unassembled WGS sequence"/>
</dbReference>
<evidence type="ECO:0000313" key="3">
    <source>
        <dbReference type="EMBL" id="OTQ08416.1"/>
    </source>
</evidence>
<comment type="caution">
    <text evidence="2">The sequence shown here is derived from an EMBL/GenBank/DDBJ whole genome shotgun (WGS) entry which is preliminary data.</text>
</comment>
<feature type="transmembrane region" description="Helical" evidence="1">
    <location>
        <begin position="102"/>
        <end position="127"/>
    </location>
</feature>
<protein>
    <submittedName>
        <fullName evidence="2">Uncharacterized protein</fullName>
    </submittedName>
</protein>
<dbReference type="Proteomes" id="UP000194977">
    <property type="component" value="Unassembled WGS sequence"/>
</dbReference>
<organism evidence="2 5">
    <name type="scientific">Gilliamella apicola</name>
    <dbReference type="NCBI Taxonomy" id="1196095"/>
    <lineage>
        <taxon>Bacteria</taxon>
        <taxon>Pseudomonadati</taxon>
        <taxon>Pseudomonadota</taxon>
        <taxon>Gammaproteobacteria</taxon>
        <taxon>Orbales</taxon>
        <taxon>Orbaceae</taxon>
        <taxon>Gilliamella</taxon>
    </lineage>
</organism>
<gene>
    <name evidence="3" type="ORF">B6C91_12420</name>
    <name evidence="2" type="ORF">B6D08_13375</name>
</gene>
<keyword evidence="4" id="KW-1185">Reference proteome</keyword>
<dbReference type="EMBL" id="NARP01000050">
    <property type="protein sequence ID" value="OTP97823.1"/>
    <property type="molecule type" value="Genomic_DNA"/>
</dbReference>
<keyword evidence="1" id="KW-0812">Transmembrane</keyword>
<sequence length="136" mass="15483">MLLRHPIFYDLQNHWEGGAVAWLAVTIQPVFFNPPAEGIVDVAVAFSMVQLFDTHFGQAVFGIVMVILGTAGGLFAADMPMRYQFSLKVVINSLPPDFKSKIYYFSIVFLMLPTLTFLLLITIQFLLKNSFFFKFY</sequence>
<dbReference type="AlphaFoldDB" id="A0A2C9XX33"/>
<keyword evidence="1" id="KW-0472">Membrane</keyword>
<proteinExistence type="predicted"/>
<evidence type="ECO:0000313" key="2">
    <source>
        <dbReference type="EMBL" id="OTP97823.1"/>
    </source>
</evidence>
<feature type="transmembrane region" description="Helical" evidence="1">
    <location>
        <begin position="56"/>
        <end position="77"/>
    </location>
</feature>
<keyword evidence="1" id="KW-1133">Transmembrane helix</keyword>
<evidence type="ECO:0000313" key="4">
    <source>
        <dbReference type="Proteomes" id="UP000194800"/>
    </source>
</evidence>
<accession>A0A2C9XX33</accession>
<evidence type="ECO:0000313" key="5">
    <source>
        <dbReference type="Proteomes" id="UP000194977"/>
    </source>
</evidence>
<dbReference type="EMBL" id="NART01000086">
    <property type="protein sequence ID" value="OTQ08416.1"/>
    <property type="molecule type" value="Genomic_DNA"/>
</dbReference>
<evidence type="ECO:0000256" key="1">
    <source>
        <dbReference type="SAM" id="Phobius"/>
    </source>
</evidence>